<comment type="caution">
    <text evidence="4">The sequence shown here is derived from an EMBL/GenBank/DDBJ whole genome shotgun (WGS) entry which is preliminary data.</text>
</comment>
<dbReference type="PANTHER" id="PTHR31469:SF4">
    <property type="entry name" value="O-FUCOSYLTRANSFERASE FAMILY PROTEIN"/>
    <property type="match status" value="1"/>
</dbReference>
<dbReference type="Pfam" id="PF23269">
    <property type="entry name" value="DUF7074"/>
    <property type="match status" value="1"/>
</dbReference>
<feature type="domain" description="DUF7074" evidence="2">
    <location>
        <begin position="102"/>
        <end position="185"/>
    </location>
</feature>
<evidence type="ECO:0000256" key="1">
    <source>
        <dbReference type="SAM" id="SignalP"/>
    </source>
</evidence>
<feature type="chain" id="PRO_5044830669" evidence="1">
    <location>
        <begin position="19"/>
        <end position="336"/>
    </location>
</feature>
<sequence length="336" mass="38725">MICFSVFVLSVLIFTVIAITYQPPDPWESSRSLPKVFNEVENATFQTETTVLKTGEDIATVPVAPPLGSSTPITESTIEKSEESISKNASALKKSARVDVSVVNCFDPRVLIAIQRFNLRVFKATTFVDYQTPVNGSRPDECDVGWRFRNKKEKSWRRYRDFRRFKIGFNDDCSHKVVRPGRWHSGLNARCARTKPNATRNGERSKPFSPNVRDDEINDTIPILGSDSAFRKGNKYLSYSRGGDYCKNMNHYIWSLMCVLAEARFLNRTFVMDLSVCLSSTYPQTHKDEEGKDFRLYFDFEHLKETSSIVEEGEFLRDWKKWNRSHNTKIPLRKVV</sequence>
<organism evidence="4 5">
    <name type="scientific">Castilleja foliolosa</name>
    <dbReference type="NCBI Taxonomy" id="1961234"/>
    <lineage>
        <taxon>Eukaryota</taxon>
        <taxon>Viridiplantae</taxon>
        <taxon>Streptophyta</taxon>
        <taxon>Embryophyta</taxon>
        <taxon>Tracheophyta</taxon>
        <taxon>Spermatophyta</taxon>
        <taxon>Magnoliopsida</taxon>
        <taxon>eudicotyledons</taxon>
        <taxon>Gunneridae</taxon>
        <taxon>Pentapetalae</taxon>
        <taxon>asterids</taxon>
        <taxon>lamiids</taxon>
        <taxon>Lamiales</taxon>
        <taxon>Orobanchaceae</taxon>
        <taxon>Pedicularideae</taxon>
        <taxon>Castillejinae</taxon>
        <taxon>Castilleja</taxon>
    </lineage>
</organism>
<name>A0ABD3DAN9_9LAMI</name>
<evidence type="ECO:0000313" key="5">
    <source>
        <dbReference type="Proteomes" id="UP001632038"/>
    </source>
</evidence>
<dbReference type="AlphaFoldDB" id="A0ABD3DAN9"/>
<evidence type="ECO:0000259" key="2">
    <source>
        <dbReference type="Pfam" id="PF23269"/>
    </source>
</evidence>
<proteinExistence type="predicted"/>
<feature type="domain" description="DUF7075" evidence="3">
    <location>
        <begin position="229"/>
        <end position="324"/>
    </location>
</feature>
<evidence type="ECO:0000259" key="3">
    <source>
        <dbReference type="Pfam" id="PF23272"/>
    </source>
</evidence>
<dbReference type="Pfam" id="PF23272">
    <property type="entry name" value="DUF7075"/>
    <property type="match status" value="1"/>
</dbReference>
<dbReference type="Proteomes" id="UP001632038">
    <property type="component" value="Unassembled WGS sequence"/>
</dbReference>
<keyword evidence="5" id="KW-1185">Reference proteome</keyword>
<gene>
    <name evidence="4" type="ORF">CASFOL_016979</name>
</gene>
<dbReference type="EMBL" id="JAVIJP010000018">
    <property type="protein sequence ID" value="KAL3639072.1"/>
    <property type="molecule type" value="Genomic_DNA"/>
</dbReference>
<feature type="signal peptide" evidence="1">
    <location>
        <begin position="1"/>
        <end position="18"/>
    </location>
</feature>
<reference evidence="5" key="1">
    <citation type="journal article" date="2024" name="IScience">
        <title>Strigolactones Initiate the Formation of Haustorium-like Structures in Castilleja.</title>
        <authorList>
            <person name="Buerger M."/>
            <person name="Peterson D."/>
            <person name="Chory J."/>
        </authorList>
    </citation>
    <scope>NUCLEOTIDE SEQUENCE [LARGE SCALE GENOMIC DNA]</scope>
</reference>
<keyword evidence="1" id="KW-0732">Signal</keyword>
<protein>
    <submittedName>
        <fullName evidence="4">Uncharacterized protein</fullName>
    </submittedName>
</protein>
<dbReference type="InterPro" id="IPR055503">
    <property type="entry name" value="DUF7075"/>
</dbReference>
<dbReference type="PANTHER" id="PTHR31469">
    <property type="entry name" value="OS07G0633600 PROTEIN"/>
    <property type="match status" value="1"/>
</dbReference>
<accession>A0ABD3DAN9</accession>
<dbReference type="InterPro" id="IPR055502">
    <property type="entry name" value="DUF7074"/>
</dbReference>
<evidence type="ECO:0000313" key="4">
    <source>
        <dbReference type="EMBL" id="KAL3639072.1"/>
    </source>
</evidence>